<dbReference type="InterPro" id="IPR013154">
    <property type="entry name" value="ADH-like_N"/>
</dbReference>
<keyword evidence="4" id="KW-0560">Oxidoreductase</keyword>
<evidence type="ECO:0000256" key="1">
    <source>
        <dbReference type="ARBA" id="ARBA00001947"/>
    </source>
</evidence>
<evidence type="ECO:0000313" key="8">
    <source>
        <dbReference type="EMBL" id="KOF14383.1"/>
    </source>
</evidence>
<accession>A0A0L8BIH2</accession>
<comment type="similarity">
    <text evidence="6">Belongs to the zinc-containing alcohol dehydrogenase family.</text>
</comment>
<dbReference type="PANTHER" id="PTHR43880:SF12">
    <property type="entry name" value="ALCOHOL DEHYDROGENASE CLASS-3"/>
    <property type="match status" value="1"/>
</dbReference>
<dbReference type="PATRIC" id="fig|106592.7.peg.4291"/>
<dbReference type="CDD" id="cd08279">
    <property type="entry name" value="Zn_ADH_class_III"/>
    <property type="match status" value="1"/>
</dbReference>
<evidence type="ECO:0000256" key="3">
    <source>
        <dbReference type="ARBA" id="ARBA00022833"/>
    </source>
</evidence>
<evidence type="ECO:0000256" key="4">
    <source>
        <dbReference type="ARBA" id="ARBA00023002"/>
    </source>
</evidence>
<dbReference type="RefSeq" id="WP_053251986.1">
    <property type="nucleotide sequence ID" value="NZ_LGAP01000027.1"/>
</dbReference>
<proteinExistence type="inferred from homology"/>
<feature type="domain" description="Enoyl reductase (ER)" evidence="7">
    <location>
        <begin position="12"/>
        <end position="362"/>
    </location>
</feature>
<dbReference type="Proteomes" id="UP000037425">
    <property type="component" value="Unassembled WGS sequence"/>
</dbReference>
<dbReference type="InterPro" id="IPR036291">
    <property type="entry name" value="NAD(P)-bd_dom_sf"/>
</dbReference>
<reference evidence="9" key="1">
    <citation type="submission" date="2015-07" db="EMBL/GenBank/DDBJ databases">
        <title>Whole genome sequence of an Ensifer adhaerens strain isolated from a cave pool in the Wind Cave National Park.</title>
        <authorList>
            <person name="Eng W.W.H."/>
            <person name="Gan H.M."/>
            <person name="Barton H.A."/>
            <person name="Savka M.A."/>
        </authorList>
    </citation>
    <scope>NUCLEOTIDE SEQUENCE [LARGE SCALE GENOMIC DNA]</scope>
    <source>
        <strain evidence="9">SD006</strain>
    </source>
</reference>
<dbReference type="AlphaFoldDB" id="A0A0L8BIH2"/>
<dbReference type="FunFam" id="3.40.50.720:FF:000003">
    <property type="entry name" value="S-(hydroxymethyl)glutathione dehydrogenase"/>
    <property type="match status" value="1"/>
</dbReference>
<dbReference type="InterPro" id="IPR020843">
    <property type="entry name" value="ER"/>
</dbReference>
<dbReference type="GO" id="GO:0008270">
    <property type="term" value="F:zinc ion binding"/>
    <property type="evidence" value="ECO:0007669"/>
    <property type="project" value="InterPro"/>
</dbReference>
<dbReference type="GO" id="GO:0005829">
    <property type="term" value="C:cytosol"/>
    <property type="evidence" value="ECO:0007669"/>
    <property type="project" value="TreeGrafter"/>
</dbReference>
<dbReference type="PROSITE" id="PS00059">
    <property type="entry name" value="ADH_ZINC"/>
    <property type="match status" value="1"/>
</dbReference>
<name>A0A0L8BIH2_ENSAD</name>
<comment type="caution">
    <text evidence="8">The sequence shown here is derived from an EMBL/GenBank/DDBJ whole genome shotgun (WGS) entry which is preliminary data.</text>
</comment>
<evidence type="ECO:0000256" key="2">
    <source>
        <dbReference type="ARBA" id="ARBA00022723"/>
    </source>
</evidence>
<dbReference type="InterPro" id="IPR002328">
    <property type="entry name" value="ADH_Zn_CS"/>
</dbReference>
<evidence type="ECO:0000256" key="6">
    <source>
        <dbReference type="RuleBase" id="RU361277"/>
    </source>
</evidence>
<evidence type="ECO:0000313" key="9">
    <source>
        <dbReference type="Proteomes" id="UP000037425"/>
    </source>
</evidence>
<keyword evidence="3 6" id="KW-0862">Zinc</keyword>
<keyword evidence="5" id="KW-0520">NAD</keyword>
<dbReference type="GO" id="GO:0051903">
    <property type="term" value="F:S-(hydroxymethyl)glutathione dehydrogenase [NAD(P)+] activity"/>
    <property type="evidence" value="ECO:0007669"/>
    <property type="project" value="TreeGrafter"/>
</dbReference>
<dbReference type="PANTHER" id="PTHR43880">
    <property type="entry name" value="ALCOHOL DEHYDROGENASE"/>
    <property type="match status" value="1"/>
</dbReference>
<dbReference type="SUPFAM" id="SSF50129">
    <property type="entry name" value="GroES-like"/>
    <property type="match status" value="1"/>
</dbReference>
<dbReference type="Pfam" id="PF00107">
    <property type="entry name" value="ADH_zinc_N"/>
    <property type="match status" value="1"/>
</dbReference>
<dbReference type="OrthoDB" id="9770544at2"/>
<protein>
    <recommendedName>
        <fullName evidence="7">Enoyl reductase (ER) domain-containing protein</fullName>
    </recommendedName>
</protein>
<dbReference type="InterPro" id="IPR013149">
    <property type="entry name" value="ADH-like_C"/>
</dbReference>
<dbReference type="EMBL" id="LGAP01000027">
    <property type="protein sequence ID" value="KOF14383.1"/>
    <property type="molecule type" value="Genomic_DNA"/>
</dbReference>
<organism evidence="8 9">
    <name type="scientific">Ensifer adhaerens</name>
    <name type="common">Sinorhizobium morelense</name>
    <dbReference type="NCBI Taxonomy" id="106592"/>
    <lineage>
        <taxon>Bacteria</taxon>
        <taxon>Pseudomonadati</taxon>
        <taxon>Pseudomonadota</taxon>
        <taxon>Alphaproteobacteria</taxon>
        <taxon>Hyphomicrobiales</taxon>
        <taxon>Rhizobiaceae</taxon>
        <taxon>Sinorhizobium/Ensifer group</taxon>
        <taxon>Ensifer</taxon>
    </lineage>
</organism>
<dbReference type="SUPFAM" id="SSF51735">
    <property type="entry name" value="NAD(P)-binding Rossmann-fold domains"/>
    <property type="match status" value="1"/>
</dbReference>
<dbReference type="Pfam" id="PF08240">
    <property type="entry name" value="ADH_N"/>
    <property type="match status" value="1"/>
</dbReference>
<gene>
    <name evidence="8" type="ORF">AC244_27495</name>
</gene>
<dbReference type="Gene3D" id="3.90.180.10">
    <property type="entry name" value="Medium-chain alcohol dehydrogenases, catalytic domain"/>
    <property type="match status" value="1"/>
</dbReference>
<dbReference type="GO" id="GO:0046294">
    <property type="term" value="P:formaldehyde catabolic process"/>
    <property type="evidence" value="ECO:0007669"/>
    <property type="project" value="TreeGrafter"/>
</dbReference>
<dbReference type="InterPro" id="IPR011032">
    <property type="entry name" value="GroES-like_sf"/>
</dbReference>
<keyword evidence="2 6" id="KW-0479">Metal-binding</keyword>
<dbReference type="SMART" id="SM00829">
    <property type="entry name" value="PKS_ER"/>
    <property type="match status" value="1"/>
</dbReference>
<evidence type="ECO:0000259" key="7">
    <source>
        <dbReference type="SMART" id="SM00829"/>
    </source>
</evidence>
<dbReference type="Gene3D" id="3.40.50.720">
    <property type="entry name" value="NAD(P)-binding Rossmann-like Domain"/>
    <property type="match status" value="1"/>
</dbReference>
<evidence type="ECO:0000256" key="5">
    <source>
        <dbReference type="ARBA" id="ARBA00023027"/>
    </source>
</evidence>
<comment type="cofactor">
    <cofactor evidence="1 6">
        <name>Zn(2+)</name>
        <dbReference type="ChEBI" id="CHEBI:29105"/>
    </cofactor>
</comment>
<sequence>MKSKAALLVDYNAPLVIDEVDVQGPKEGEVLVRIKAAGVCHSDLHAINGQYTHNLPLVLGHEGAGIVEDVGQGVTNVRPGDHVVLSWLPSCGKCRPCLRGRPANCEDASWPSAGTLRDGTSRFGKNGKTVFHYGATSTFSELTVVPSQSAVPVARDAPLTALSLIGCAVSTGVGAALNTAKLSPQDRVAVVGCGGVGLNIVQGARIAGAQTIVAVDRSSENLELARRLGATHLVNSEEGDVIANVQAITDGGVDFAFEAVGRRVTIALAMALLARGGRLVLVGMASREEVLGLDVLDTVVREVGVVGCWYGSCDPQRDFPRLVDFYKSGSLKLDEMIEVRPLEDINLAFSNLAKSTGGRTVIAF</sequence>